<keyword evidence="2" id="KW-1185">Reference proteome</keyword>
<evidence type="ECO:0000313" key="2">
    <source>
        <dbReference type="Proteomes" id="UP001060085"/>
    </source>
</evidence>
<comment type="caution">
    <text evidence="1">The sequence shown here is derived from an EMBL/GenBank/DDBJ whole genome shotgun (WGS) entry which is preliminary data.</text>
</comment>
<protein>
    <submittedName>
        <fullName evidence="1">Uncharacterized protein</fullName>
    </submittedName>
</protein>
<dbReference type="Proteomes" id="UP001060085">
    <property type="component" value="Linkage Group LG02"/>
</dbReference>
<reference evidence="2" key="1">
    <citation type="journal article" date="2023" name="Nat. Plants">
        <title>Single-cell RNA sequencing provides a high-resolution roadmap for understanding the multicellular compartmentation of specialized metabolism.</title>
        <authorList>
            <person name="Sun S."/>
            <person name="Shen X."/>
            <person name="Li Y."/>
            <person name="Li Y."/>
            <person name="Wang S."/>
            <person name="Li R."/>
            <person name="Zhang H."/>
            <person name="Shen G."/>
            <person name="Guo B."/>
            <person name="Wei J."/>
            <person name="Xu J."/>
            <person name="St-Pierre B."/>
            <person name="Chen S."/>
            <person name="Sun C."/>
        </authorList>
    </citation>
    <scope>NUCLEOTIDE SEQUENCE [LARGE SCALE GENOMIC DNA]</scope>
</reference>
<gene>
    <name evidence="1" type="ORF">M9H77_09487</name>
</gene>
<name>A0ACC0C130_CATRO</name>
<evidence type="ECO:0000313" key="1">
    <source>
        <dbReference type="EMBL" id="KAI5678537.1"/>
    </source>
</evidence>
<proteinExistence type="predicted"/>
<organism evidence="1 2">
    <name type="scientific">Catharanthus roseus</name>
    <name type="common">Madagascar periwinkle</name>
    <name type="synonym">Vinca rosea</name>
    <dbReference type="NCBI Taxonomy" id="4058"/>
    <lineage>
        <taxon>Eukaryota</taxon>
        <taxon>Viridiplantae</taxon>
        <taxon>Streptophyta</taxon>
        <taxon>Embryophyta</taxon>
        <taxon>Tracheophyta</taxon>
        <taxon>Spermatophyta</taxon>
        <taxon>Magnoliopsida</taxon>
        <taxon>eudicotyledons</taxon>
        <taxon>Gunneridae</taxon>
        <taxon>Pentapetalae</taxon>
        <taxon>asterids</taxon>
        <taxon>lamiids</taxon>
        <taxon>Gentianales</taxon>
        <taxon>Apocynaceae</taxon>
        <taxon>Rauvolfioideae</taxon>
        <taxon>Vinceae</taxon>
        <taxon>Catharanthinae</taxon>
        <taxon>Catharanthus</taxon>
    </lineage>
</organism>
<accession>A0ACC0C130</accession>
<sequence length="103" mass="11902">MFKFGRGKRSECSKGISSPALNVHLQIYQATEEPAQALAHQHSTTRGKHSSKTEVTWHRPKSTPSPYIEAAFNCYRLFFTSQFSLKRLKKTILRSYQRDEVLQ</sequence>
<dbReference type="EMBL" id="CM044702">
    <property type="protein sequence ID" value="KAI5678537.1"/>
    <property type="molecule type" value="Genomic_DNA"/>
</dbReference>